<dbReference type="Pfam" id="PF21076">
    <property type="entry name" value="GDH_ACT2"/>
    <property type="match status" value="1"/>
</dbReference>
<feature type="non-terminal residue" evidence="4">
    <location>
        <position position="742"/>
    </location>
</feature>
<evidence type="ECO:0000259" key="3">
    <source>
        <dbReference type="Pfam" id="PF21077"/>
    </source>
</evidence>
<organism evidence="4 5">
    <name type="scientific">Thauera phenolivorans</name>
    <dbReference type="NCBI Taxonomy" id="1792543"/>
    <lineage>
        <taxon>Bacteria</taxon>
        <taxon>Pseudomonadati</taxon>
        <taxon>Pseudomonadota</taxon>
        <taxon>Betaproteobacteria</taxon>
        <taxon>Rhodocyclales</taxon>
        <taxon>Zoogloeaceae</taxon>
        <taxon>Thauera</taxon>
    </lineage>
</organism>
<evidence type="ECO:0000259" key="1">
    <source>
        <dbReference type="Pfam" id="PF21075"/>
    </source>
</evidence>
<gene>
    <name evidence="4" type="ORF">GX576_05650</name>
</gene>
<evidence type="ECO:0000259" key="2">
    <source>
        <dbReference type="Pfam" id="PF21076"/>
    </source>
</evidence>
<dbReference type="InterPro" id="IPR049059">
    <property type="entry name" value="NAD_Glu_DH_HM1"/>
</dbReference>
<dbReference type="InterPro" id="IPR049062">
    <property type="entry name" value="NAD_Glu_DH_ACT2"/>
</dbReference>
<feature type="domain" description="NAD-glutamate dehydrogenase ACT2" evidence="2">
    <location>
        <begin position="414"/>
        <end position="503"/>
    </location>
</feature>
<reference evidence="4 5" key="1">
    <citation type="journal article" date="2020" name="Biotechnol. Biofuels">
        <title>New insights from the biogas microbiome by comprehensive genome-resolved metagenomics of nearly 1600 species originating from multiple anaerobic digesters.</title>
        <authorList>
            <person name="Campanaro S."/>
            <person name="Treu L."/>
            <person name="Rodriguez-R L.M."/>
            <person name="Kovalovszki A."/>
            <person name="Ziels R.M."/>
            <person name="Maus I."/>
            <person name="Zhu X."/>
            <person name="Kougias P.G."/>
            <person name="Basile A."/>
            <person name="Luo G."/>
            <person name="Schluter A."/>
            <person name="Konstantinidis K.T."/>
            <person name="Angelidaki I."/>
        </authorList>
    </citation>
    <scope>NUCLEOTIDE SEQUENCE [LARGE SCALE GENOMIC DNA]</scope>
    <source>
        <strain evidence="4">AS06rmzACSIP_256</strain>
    </source>
</reference>
<sequence length="742" mass="82662">MSKTSTQLQRGVEEGDPVGRLLEEIAAKLPSEQAAEAAEFARQYYALTAPEDLAERPLADLYGAVLSHWHFARTYAGGEPKLRVYNPRLEEHGWTSTHTVIELVSEDMPFLVDSITMEINRQGLTVHLVIHPVMKLRREGGVLAGVVPDRGGEMGRFESLIHVEVDRRTEREQLDALRDGLLRVLADVRASVEDWDDMRARIGDILAETERNPPPCPAAELNEQRAFLQWLAEGHLVLLGARDYELVRDDEGSGGDVLRAVPGSGLGILRERGEAAPSLAFAQMPPELRAYARQPNLLTLTKANTRSTVHRPGYLDYVGVKRFDDKGEVVGERRLLGLYTSSAYSTRLEAIPLLRRKVAAVLERAGFLPGSHAAKALATILEQYPRDELIQIPVDELHATAMGVLRLGERQRTRLFVRRDPFGRFYACLLFVPRENYNTDVRTRMQAALTEAFGGVSSEFTVHLGDSPLARILIVVRTPPGTAPEIDLHELEQRLVRIARRWDDDLAQALVEAFGEERANALFARYAQGFAAGYRERHSARMAVHDIAQLDALDGADAIGMSLYVPLEAPPGGLRFKLFRAGALVPLSHSLPMLEHMGVSVLEERPYEVRRADGQQMWIDDFGMSVAGGGEIDIEDLRPRFQETFLRTWRGDNDNDDFNRLVLVAGLDWRSVGVLRAYARYMRQAVFSFSQGYIEQALATHPAIAAALVALFHARFDPALAVEERETRQAALAAQIGAALEQ</sequence>
<evidence type="ECO:0000313" key="5">
    <source>
        <dbReference type="Proteomes" id="UP000536534"/>
    </source>
</evidence>
<dbReference type="PANTHER" id="PTHR43403">
    <property type="entry name" value="NAD-SPECIFIC GLUTAMATE DEHYDROGENASE"/>
    <property type="match status" value="1"/>
</dbReference>
<dbReference type="Pfam" id="PF21079">
    <property type="entry name" value="GDH_HM2"/>
    <property type="match status" value="1"/>
</dbReference>
<dbReference type="InterPro" id="IPR049064">
    <property type="entry name" value="NAD_Glu_DH_ACT3"/>
</dbReference>
<dbReference type="GO" id="GO:0006538">
    <property type="term" value="P:L-glutamate catabolic process"/>
    <property type="evidence" value="ECO:0007669"/>
    <property type="project" value="InterPro"/>
</dbReference>
<accession>A0A7X7LVC2</accession>
<dbReference type="Pfam" id="PF21078">
    <property type="entry name" value="GDH_HM3"/>
    <property type="match status" value="1"/>
</dbReference>
<dbReference type="AlphaFoldDB" id="A0A7X7LVC2"/>
<dbReference type="EMBL" id="JAAYYV010000147">
    <property type="protein sequence ID" value="NLF53872.1"/>
    <property type="molecule type" value="Genomic_DNA"/>
</dbReference>
<name>A0A7X7LVC2_9RHOO</name>
<dbReference type="InterPro" id="IPR007780">
    <property type="entry name" value="NAD_Glu_DH_bac"/>
</dbReference>
<dbReference type="Pfam" id="PF21077">
    <property type="entry name" value="GDH_ACT3"/>
    <property type="match status" value="1"/>
</dbReference>
<feature type="domain" description="NAD-glutamate dehydrogenase N-terminal ACT1" evidence="1">
    <location>
        <begin position="40"/>
        <end position="181"/>
    </location>
</feature>
<dbReference type="Pfam" id="PF21075">
    <property type="entry name" value="GDH_ACT1"/>
    <property type="match status" value="1"/>
</dbReference>
<proteinExistence type="predicted"/>
<dbReference type="InterPro" id="IPR049058">
    <property type="entry name" value="NAD_Glu_DH_HM2"/>
</dbReference>
<dbReference type="InterPro" id="IPR049056">
    <property type="entry name" value="NAD_Glu_DH_HM3"/>
</dbReference>
<feature type="domain" description="NAD-glutamate dehydrogenase ACT3" evidence="3">
    <location>
        <begin position="559"/>
        <end position="636"/>
    </location>
</feature>
<dbReference type="Proteomes" id="UP000536534">
    <property type="component" value="Unassembled WGS sequence"/>
</dbReference>
<comment type="caution">
    <text evidence="4">The sequence shown here is derived from an EMBL/GenBank/DDBJ whole genome shotgun (WGS) entry which is preliminary data.</text>
</comment>
<dbReference type="PANTHER" id="PTHR43403:SF1">
    <property type="entry name" value="NAD-SPECIFIC GLUTAMATE DEHYDROGENASE"/>
    <property type="match status" value="1"/>
</dbReference>
<dbReference type="InterPro" id="IPR024727">
    <property type="entry name" value="NAD_Glu_DH_N_ACT1"/>
</dbReference>
<dbReference type="GO" id="GO:0004069">
    <property type="term" value="F:L-aspartate:2-oxoglutarate aminotransferase activity"/>
    <property type="evidence" value="ECO:0007669"/>
    <property type="project" value="InterPro"/>
</dbReference>
<dbReference type="GO" id="GO:0004352">
    <property type="term" value="F:glutamate dehydrogenase (NAD+) activity"/>
    <property type="evidence" value="ECO:0007669"/>
    <property type="project" value="InterPro"/>
</dbReference>
<protein>
    <submittedName>
        <fullName evidence="4">NAD-glutamate dehydrogenase</fullName>
    </submittedName>
</protein>
<dbReference type="Pfam" id="PF21073">
    <property type="entry name" value="GDH_HM1"/>
    <property type="match status" value="1"/>
</dbReference>
<evidence type="ECO:0000313" key="4">
    <source>
        <dbReference type="EMBL" id="NLF53872.1"/>
    </source>
</evidence>